<name>A0A561PRJ9_9BACT</name>
<feature type="signal peptide" evidence="6">
    <location>
        <begin position="1"/>
        <end position="21"/>
    </location>
</feature>
<evidence type="ECO:0000313" key="9">
    <source>
        <dbReference type="Proteomes" id="UP000320811"/>
    </source>
</evidence>
<dbReference type="Pfam" id="PF17804">
    <property type="entry name" value="TSP_NTD"/>
    <property type="match status" value="1"/>
</dbReference>
<sequence length="689" mass="76942">MTMAKYWRFLPLLAVGLTAYANNTPDDDKEVNRKNVIRLVMKRINNEHYAPKALDDQFSRIIWKKYLQALDANKNTLLQSDVDALRKYETLIDDELANPSLEYFNAIYSLSMQRLRELQEIYRTILAQPMNFKVKETIQPDRSNAVYPADEAARREVWRKSLKYQVLKKMLEIQQKDKSKSDAVAEKEARKSVLMSTDGLFKSLLSNTASDDRFSAYMNTITLEMDPHTNYMAPVDASLRESMMTHRYYGLGLELTSKEGDVVIKRVMPGGTAAQSGLLQAEDHILSLSDETGAMIDITGMSIVEVSKMIRGENNSALKLLVRKSTGVEKEVTVKRGEIKEDGNAAKSAVIIAGARKIGYIQLSEFYLDQTRTDGARCAIDVAAEVEKLKQQEVNGIIVDLRGNPGGSLDQVVAMTGLFVKTGPVVLEKDRTRIGSYPIQNGDKPLYEGPLAVMVDEGSASASEIFSAAIQDYRRGIIVGSPSSYGKGTMQATYPMGKLGDAAKGIPDVSYGSLALTIRKFYRINGHTTQLNGVTPDVIFPSRRAYAKIKERDNESALVADTIEKAYYIPYPDEAALKKVAVAAQDRINRDSAFNVVKRDVEWLRAHDAPVYSLEKNTFKQQLSEIQLYNDAIDKAVKLPADKQLTIKGTSIKEATPDNLAKYQEWMNSYTKDRYLAGTVDILTDMIGK</sequence>
<keyword evidence="6" id="KW-0732">Signal</keyword>
<protein>
    <submittedName>
        <fullName evidence="8">Carboxyl-terminal processing protease</fullName>
    </submittedName>
</protein>
<evidence type="ECO:0000259" key="7">
    <source>
        <dbReference type="PROSITE" id="PS50106"/>
    </source>
</evidence>
<dbReference type="RefSeq" id="WP_145670701.1">
    <property type="nucleotide sequence ID" value="NZ_VIWO01000004.1"/>
</dbReference>
<evidence type="ECO:0000256" key="5">
    <source>
        <dbReference type="RuleBase" id="RU004404"/>
    </source>
</evidence>
<dbReference type="NCBIfam" id="TIGR00225">
    <property type="entry name" value="prc"/>
    <property type="match status" value="1"/>
</dbReference>
<dbReference type="Pfam" id="PF11818">
    <property type="entry name" value="DUF3340"/>
    <property type="match status" value="1"/>
</dbReference>
<dbReference type="SUPFAM" id="SSF50156">
    <property type="entry name" value="PDZ domain-like"/>
    <property type="match status" value="1"/>
</dbReference>
<dbReference type="SMART" id="SM00245">
    <property type="entry name" value="TSPc"/>
    <property type="match status" value="1"/>
</dbReference>
<organism evidence="8 9">
    <name type="scientific">Chitinophaga polysaccharea</name>
    <dbReference type="NCBI Taxonomy" id="1293035"/>
    <lineage>
        <taxon>Bacteria</taxon>
        <taxon>Pseudomonadati</taxon>
        <taxon>Bacteroidota</taxon>
        <taxon>Chitinophagia</taxon>
        <taxon>Chitinophagales</taxon>
        <taxon>Chitinophagaceae</taxon>
        <taxon>Chitinophaga</taxon>
    </lineage>
</organism>
<dbReference type="Proteomes" id="UP000320811">
    <property type="component" value="Unassembled WGS sequence"/>
</dbReference>
<evidence type="ECO:0000256" key="6">
    <source>
        <dbReference type="SAM" id="SignalP"/>
    </source>
</evidence>
<evidence type="ECO:0000256" key="1">
    <source>
        <dbReference type="ARBA" id="ARBA00009179"/>
    </source>
</evidence>
<keyword evidence="3 5" id="KW-0378">Hydrolase</keyword>
<evidence type="ECO:0000256" key="3">
    <source>
        <dbReference type="ARBA" id="ARBA00022801"/>
    </source>
</evidence>
<dbReference type="InterPro" id="IPR004447">
    <property type="entry name" value="Peptidase_S41A"/>
</dbReference>
<evidence type="ECO:0000256" key="2">
    <source>
        <dbReference type="ARBA" id="ARBA00022670"/>
    </source>
</evidence>
<dbReference type="GO" id="GO:0030288">
    <property type="term" value="C:outer membrane-bounded periplasmic space"/>
    <property type="evidence" value="ECO:0007669"/>
    <property type="project" value="TreeGrafter"/>
</dbReference>
<keyword evidence="2 5" id="KW-0645">Protease</keyword>
<dbReference type="Gene3D" id="3.90.226.10">
    <property type="entry name" value="2-enoyl-CoA Hydratase, Chain A, domain 1"/>
    <property type="match status" value="1"/>
</dbReference>
<keyword evidence="4 5" id="KW-0720">Serine protease</keyword>
<dbReference type="PANTHER" id="PTHR32060">
    <property type="entry name" value="TAIL-SPECIFIC PROTEASE"/>
    <property type="match status" value="1"/>
</dbReference>
<accession>A0A561PRJ9</accession>
<dbReference type="Pfam" id="PF03572">
    <property type="entry name" value="Peptidase_S41"/>
    <property type="match status" value="1"/>
</dbReference>
<gene>
    <name evidence="8" type="ORF">FHW36_104408</name>
</gene>
<proteinExistence type="inferred from homology"/>
<dbReference type="PANTHER" id="PTHR32060:SF22">
    <property type="entry name" value="CARBOXYL-TERMINAL-PROCESSING PEPTIDASE 3, CHLOROPLASTIC"/>
    <property type="match status" value="1"/>
</dbReference>
<evidence type="ECO:0000256" key="4">
    <source>
        <dbReference type="ARBA" id="ARBA00022825"/>
    </source>
</evidence>
<dbReference type="SUPFAM" id="SSF52096">
    <property type="entry name" value="ClpP/crotonase"/>
    <property type="match status" value="1"/>
</dbReference>
<dbReference type="GO" id="GO:0006508">
    <property type="term" value="P:proteolysis"/>
    <property type="evidence" value="ECO:0007669"/>
    <property type="project" value="UniProtKB-KW"/>
</dbReference>
<dbReference type="InterPro" id="IPR020992">
    <property type="entry name" value="Tail_Prtase_C"/>
</dbReference>
<dbReference type="CDD" id="cd07560">
    <property type="entry name" value="Peptidase_S41_CPP"/>
    <property type="match status" value="1"/>
</dbReference>
<dbReference type="Gene3D" id="2.30.42.10">
    <property type="match status" value="1"/>
</dbReference>
<dbReference type="InterPro" id="IPR040573">
    <property type="entry name" value="TSP_N"/>
</dbReference>
<dbReference type="PROSITE" id="PS50106">
    <property type="entry name" value="PDZ"/>
    <property type="match status" value="1"/>
</dbReference>
<dbReference type="InterPro" id="IPR005151">
    <property type="entry name" value="Tail-specific_protease"/>
</dbReference>
<dbReference type="SMART" id="SM00228">
    <property type="entry name" value="PDZ"/>
    <property type="match status" value="1"/>
</dbReference>
<dbReference type="AlphaFoldDB" id="A0A561PRJ9"/>
<dbReference type="Pfam" id="PF00595">
    <property type="entry name" value="PDZ"/>
    <property type="match status" value="1"/>
</dbReference>
<keyword evidence="9" id="KW-1185">Reference proteome</keyword>
<dbReference type="InterPro" id="IPR036034">
    <property type="entry name" value="PDZ_sf"/>
</dbReference>
<feature type="domain" description="PDZ" evidence="7">
    <location>
        <begin position="236"/>
        <end position="325"/>
    </location>
</feature>
<comment type="similarity">
    <text evidence="1 5">Belongs to the peptidase S41A family.</text>
</comment>
<feature type="chain" id="PRO_5021904543" evidence="6">
    <location>
        <begin position="22"/>
        <end position="689"/>
    </location>
</feature>
<dbReference type="EMBL" id="VIWO01000004">
    <property type="protein sequence ID" value="TWF40724.1"/>
    <property type="molecule type" value="Genomic_DNA"/>
</dbReference>
<reference evidence="8 9" key="1">
    <citation type="submission" date="2019-06" db="EMBL/GenBank/DDBJ databases">
        <title>Sorghum-associated microbial communities from plants grown in Nebraska, USA.</title>
        <authorList>
            <person name="Schachtman D."/>
        </authorList>
    </citation>
    <scope>NUCLEOTIDE SEQUENCE [LARGE SCALE GENOMIC DNA]</scope>
    <source>
        <strain evidence="8 9">1209</strain>
    </source>
</reference>
<evidence type="ECO:0000313" key="8">
    <source>
        <dbReference type="EMBL" id="TWF40724.1"/>
    </source>
</evidence>
<dbReference type="InterPro" id="IPR001478">
    <property type="entry name" value="PDZ"/>
</dbReference>
<dbReference type="OrthoDB" id="9812068at2"/>
<dbReference type="InterPro" id="IPR029045">
    <property type="entry name" value="ClpP/crotonase-like_dom_sf"/>
</dbReference>
<dbReference type="GO" id="GO:0007165">
    <property type="term" value="P:signal transduction"/>
    <property type="evidence" value="ECO:0007669"/>
    <property type="project" value="TreeGrafter"/>
</dbReference>
<comment type="caution">
    <text evidence="8">The sequence shown here is derived from an EMBL/GenBank/DDBJ whole genome shotgun (WGS) entry which is preliminary data.</text>
</comment>
<dbReference type="GO" id="GO:0004175">
    <property type="term" value="F:endopeptidase activity"/>
    <property type="evidence" value="ECO:0007669"/>
    <property type="project" value="TreeGrafter"/>
</dbReference>
<dbReference type="GO" id="GO:0008236">
    <property type="term" value="F:serine-type peptidase activity"/>
    <property type="evidence" value="ECO:0007669"/>
    <property type="project" value="UniProtKB-KW"/>
</dbReference>